<feature type="region of interest" description="Disordered" evidence="1">
    <location>
        <begin position="153"/>
        <end position="186"/>
    </location>
</feature>
<accession>A0A1H8TKN3</accession>
<dbReference type="Pfam" id="PF05618">
    <property type="entry name" value="Zn_protease"/>
    <property type="match status" value="1"/>
</dbReference>
<dbReference type="PANTHER" id="PTHR38037:SF2">
    <property type="entry name" value="ATP-DEPENDENT ZINC PROTEASE DOMAIN-CONTAINING PROTEIN-RELATED"/>
    <property type="match status" value="1"/>
</dbReference>
<dbReference type="RefSeq" id="WP_091643697.1">
    <property type="nucleotide sequence ID" value="NZ_FOEG01000004.1"/>
</dbReference>
<evidence type="ECO:0000313" key="4">
    <source>
        <dbReference type="EMBL" id="SEO91532.1"/>
    </source>
</evidence>
<evidence type="ECO:0000259" key="3">
    <source>
        <dbReference type="Pfam" id="PF05618"/>
    </source>
</evidence>
<dbReference type="InterPro" id="IPR021109">
    <property type="entry name" value="Peptidase_aspartic_dom_sf"/>
</dbReference>
<feature type="compositionally biased region" description="Acidic residues" evidence="1">
    <location>
        <begin position="165"/>
        <end position="186"/>
    </location>
</feature>
<feature type="domain" description="Retropepsin-like aspartic endopeptidase" evidence="3">
    <location>
        <begin position="29"/>
        <end position="159"/>
    </location>
</feature>
<dbReference type="Proteomes" id="UP000199657">
    <property type="component" value="Unassembled WGS sequence"/>
</dbReference>
<feature type="signal peptide" evidence="2">
    <location>
        <begin position="1"/>
        <end position="26"/>
    </location>
</feature>
<reference evidence="4 5" key="1">
    <citation type="submission" date="2016-10" db="EMBL/GenBank/DDBJ databases">
        <authorList>
            <person name="de Groot N.N."/>
        </authorList>
    </citation>
    <scope>NUCLEOTIDE SEQUENCE [LARGE SCALE GENOMIC DNA]</scope>
    <source>
        <strain evidence="4 5">CGMCC 1.6291</strain>
    </source>
</reference>
<keyword evidence="2" id="KW-0732">Signal</keyword>
<dbReference type="STRING" id="406100.SAMN04488052_104283"/>
<evidence type="ECO:0000256" key="1">
    <source>
        <dbReference type="SAM" id="MobiDB-lite"/>
    </source>
</evidence>
<protein>
    <submittedName>
        <fullName evidence="4">Uncharacterized conserved protein</fullName>
    </submittedName>
</protein>
<dbReference type="OrthoDB" id="8546610at2"/>
<feature type="chain" id="PRO_5011520064" evidence="2">
    <location>
        <begin position="27"/>
        <end position="186"/>
    </location>
</feature>
<dbReference type="AlphaFoldDB" id="A0A1H8TKN3"/>
<keyword evidence="5" id="KW-1185">Reference proteome</keyword>
<organism evidence="4 5">
    <name type="scientific">Aquisalimonas asiatica</name>
    <dbReference type="NCBI Taxonomy" id="406100"/>
    <lineage>
        <taxon>Bacteria</taxon>
        <taxon>Pseudomonadati</taxon>
        <taxon>Pseudomonadota</taxon>
        <taxon>Gammaproteobacteria</taxon>
        <taxon>Chromatiales</taxon>
        <taxon>Ectothiorhodospiraceae</taxon>
        <taxon>Aquisalimonas</taxon>
    </lineage>
</organism>
<evidence type="ECO:0000256" key="2">
    <source>
        <dbReference type="SAM" id="SignalP"/>
    </source>
</evidence>
<dbReference type="InterPro" id="IPR008503">
    <property type="entry name" value="Asp_endopeptidase"/>
</dbReference>
<name>A0A1H8TKN3_9GAMM</name>
<dbReference type="Gene3D" id="2.40.70.10">
    <property type="entry name" value="Acid Proteases"/>
    <property type="match status" value="1"/>
</dbReference>
<dbReference type="PANTHER" id="PTHR38037">
    <property type="entry name" value="ZN_PROTEASE DOMAIN-CONTAINING PROTEIN"/>
    <property type="match status" value="1"/>
</dbReference>
<gene>
    <name evidence="4" type="ORF">SAMN04488052_104283</name>
</gene>
<dbReference type="SUPFAM" id="SSF50630">
    <property type="entry name" value="Acid proteases"/>
    <property type="match status" value="1"/>
</dbReference>
<sequence>MLQFPSLRYALLALSLFTVAVSSAHAKSIFGWIERVKLLEGDVTVEAKLDTGADNSSINAPDPESFDKDGEEWVRFTITSADDEEHTIERPVERMARIRSASGTSERYVVMMNVCLGDIQREVEVNLADRDGLSYEMLIGRSFMEDHVLVDSGPKYTRDPACSDDSVEDAAADDDNDDNGDDADDS</sequence>
<evidence type="ECO:0000313" key="5">
    <source>
        <dbReference type="Proteomes" id="UP000199657"/>
    </source>
</evidence>
<proteinExistence type="predicted"/>
<dbReference type="EMBL" id="FOEG01000004">
    <property type="protein sequence ID" value="SEO91532.1"/>
    <property type="molecule type" value="Genomic_DNA"/>
</dbReference>